<comment type="caution">
    <text evidence="2">The sequence shown here is derived from an EMBL/GenBank/DDBJ whole genome shotgun (WGS) entry which is preliminary data.</text>
</comment>
<dbReference type="InterPro" id="IPR052929">
    <property type="entry name" value="RNase_H-like_EbsB-rel"/>
</dbReference>
<protein>
    <recommendedName>
        <fullName evidence="1">RNase H type-1 domain-containing protein</fullName>
    </recommendedName>
</protein>
<feature type="domain" description="RNase H type-1" evidence="1">
    <location>
        <begin position="132"/>
        <end position="250"/>
    </location>
</feature>
<dbReference type="EMBL" id="QGKY02000164">
    <property type="protein sequence ID" value="KAF2592780.1"/>
    <property type="molecule type" value="Genomic_DNA"/>
</dbReference>
<dbReference type="CDD" id="cd06222">
    <property type="entry name" value="RNase_H_like"/>
    <property type="match status" value="1"/>
</dbReference>
<dbReference type="GO" id="GO:0004523">
    <property type="term" value="F:RNA-DNA hybrid ribonuclease activity"/>
    <property type="evidence" value="ECO:0007669"/>
    <property type="project" value="InterPro"/>
</dbReference>
<evidence type="ECO:0000259" key="1">
    <source>
        <dbReference type="Pfam" id="PF13456"/>
    </source>
</evidence>
<name>A0A8S9KCE6_BRACR</name>
<dbReference type="Gene3D" id="3.30.420.10">
    <property type="entry name" value="Ribonuclease H-like superfamily/Ribonuclease H"/>
    <property type="match status" value="1"/>
</dbReference>
<sequence length="262" mass="29526">MCKRCGKLESINHLLFQCDFAETVWNTAPFAHRIGRRRLLDLETDWMRLIENPCLPPVGIVSGQLAPWIVWNLWTARNKVIFNDKVFTAEEVVTHAVVAAREWLNAQSKEEKRVTHPKPGRTASGREVVVQTDAAWNATSKSAGLDWSVKNTGRNSGFQATAELLASPLVAEGLAMRDAVKTCKELGLRHIRYESDSSQLIKALNSKTEPPEIYGNISDIRMECMEFENFSFVWIPRERNVVADRLAKQALSRVSSGFTTLL</sequence>
<dbReference type="InterPro" id="IPR012337">
    <property type="entry name" value="RNaseH-like_sf"/>
</dbReference>
<dbReference type="InterPro" id="IPR002156">
    <property type="entry name" value="RNaseH_domain"/>
</dbReference>
<accession>A0A8S9KCE6</accession>
<organism evidence="2">
    <name type="scientific">Brassica cretica</name>
    <name type="common">Mustard</name>
    <dbReference type="NCBI Taxonomy" id="69181"/>
    <lineage>
        <taxon>Eukaryota</taxon>
        <taxon>Viridiplantae</taxon>
        <taxon>Streptophyta</taxon>
        <taxon>Embryophyta</taxon>
        <taxon>Tracheophyta</taxon>
        <taxon>Spermatophyta</taxon>
        <taxon>Magnoliopsida</taxon>
        <taxon>eudicotyledons</taxon>
        <taxon>Gunneridae</taxon>
        <taxon>Pentapetalae</taxon>
        <taxon>rosids</taxon>
        <taxon>malvids</taxon>
        <taxon>Brassicales</taxon>
        <taxon>Brassicaceae</taxon>
        <taxon>Brassiceae</taxon>
        <taxon>Brassica</taxon>
    </lineage>
</organism>
<dbReference type="PANTHER" id="PTHR47074">
    <property type="entry name" value="BNAC02G40300D PROTEIN"/>
    <property type="match status" value="1"/>
</dbReference>
<dbReference type="InterPro" id="IPR036397">
    <property type="entry name" value="RNaseH_sf"/>
</dbReference>
<gene>
    <name evidence="2" type="ORF">F2Q70_00042655</name>
</gene>
<evidence type="ECO:0000313" key="2">
    <source>
        <dbReference type="EMBL" id="KAF2592780.1"/>
    </source>
</evidence>
<dbReference type="GO" id="GO:0003676">
    <property type="term" value="F:nucleic acid binding"/>
    <property type="evidence" value="ECO:0007669"/>
    <property type="project" value="InterPro"/>
</dbReference>
<dbReference type="PANTHER" id="PTHR47074:SF11">
    <property type="entry name" value="REVERSE TRANSCRIPTASE-LIKE PROTEIN"/>
    <property type="match status" value="1"/>
</dbReference>
<dbReference type="Pfam" id="PF13456">
    <property type="entry name" value="RVT_3"/>
    <property type="match status" value="1"/>
</dbReference>
<reference evidence="2" key="1">
    <citation type="submission" date="2019-12" db="EMBL/GenBank/DDBJ databases">
        <title>Genome sequencing and annotation of Brassica cretica.</title>
        <authorList>
            <person name="Studholme D.J."/>
            <person name="Sarris P.F."/>
        </authorList>
    </citation>
    <scope>NUCLEOTIDE SEQUENCE</scope>
    <source>
        <strain evidence="2">PFS-102/07</strain>
        <tissue evidence="2">Leaf</tissue>
    </source>
</reference>
<dbReference type="InterPro" id="IPR044730">
    <property type="entry name" value="RNase_H-like_dom_plant"/>
</dbReference>
<dbReference type="AlphaFoldDB" id="A0A8S9KCE6"/>
<proteinExistence type="predicted"/>
<dbReference type="SUPFAM" id="SSF53098">
    <property type="entry name" value="Ribonuclease H-like"/>
    <property type="match status" value="1"/>
</dbReference>